<comment type="caution">
    <text evidence="2">The sequence shown here is derived from an EMBL/GenBank/DDBJ whole genome shotgun (WGS) entry which is preliminary data.</text>
</comment>
<evidence type="ECO:0000313" key="2">
    <source>
        <dbReference type="EMBL" id="MCI2283679.1"/>
    </source>
</evidence>
<feature type="domain" description="DUF4124" evidence="1">
    <location>
        <begin position="25"/>
        <end position="42"/>
    </location>
</feature>
<evidence type="ECO:0000259" key="1">
    <source>
        <dbReference type="Pfam" id="PF13511"/>
    </source>
</evidence>
<gene>
    <name evidence="2" type="ORF">L3081_10105</name>
</gene>
<sequence>MILRYLLLFVFLYSLDVIATSQTIQIYSWKDTSGQVHYSQFSPESEVNNFDVTIEEMPLPILKTEKDKKFKNWSVEIDKYIAEKKNLLKNQKQQVKMKKRYKENCETSQKNLILYKSHRRVRIRSDDTQGGYIMSEKERLKKIKLAENSIKSYC</sequence>
<protein>
    <submittedName>
        <fullName evidence="2">DUF4124 domain-containing protein</fullName>
    </submittedName>
</protein>
<dbReference type="Pfam" id="PF13511">
    <property type="entry name" value="DUF4124"/>
    <property type="match status" value="1"/>
</dbReference>
<dbReference type="RefSeq" id="WP_242285788.1">
    <property type="nucleotide sequence ID" value="NZ_JAKKSL010000002.1"/>
</dbReference>
<keyword evidence="3" id="KW-1185">Reference proteome</keyword>
<evidence type="ECO:0000313" key="3">
    <source>
        <dbReference type="Proteomes" id="UP001139646"/>
    </source>
</evidence>
<proteinExistence type="predicted"/>
<name>A0ABS9X0A4_9GAMM</name>
<dbReference type="EMBL" id="JAKKSL010000002">
    <property type="protein sequence ID" value="MCI2283679.1"/>
    <property type="molecule type" value="Genomic_DNA"/>
</dbReference>
<organism evidence="2 3">
    <name type="scientific">Colwellia maritima</name>
    <dbReference type="NCBI Taxonomy" id="2912588"/>
    <lineage>
        <taxon>Bacteria</taxon>
        <taxon>Pseudomonadati</taxon>
        <taxon>Pseudomonadota</taxon>
        <taxon>Gammaproteobacteria</taxon>
        <taxon>Alteromonadales</taxon>
        <taxon>Colwelliaceae</taxon>
        <taxon>Colwellia</taxon>
    </lineage>
</organism>
<dbReference type="Proteomes" id="UP001139646">
    <property type="component" value="Unassembled WGS sequence"/>
</dbReference>
<reference evidence="2" key="1">
    <citation type="submission" date="2022-01" db="EMBL/GenBank/DDBJ databases">
        <title>Colwellia maritima, isolated from seawater.</title>
        <authorList>
            <person name="Kristyanto S."/>
            <person name="Jung J."/>
            <person name="Jeon C.O."/>
        </authorList>
    </citation>
    <scope>NUCLEOTIDE SEQUENCE</scope>
    <source>
        <strain evidence="2">MSW7</strain>
    </source>
</reference>
<accession>A0ABS9X0A4</accession>
<dbReference type="InterPro" id="IPR025392">
    <property type="entry name" value="DUF4124"/>
</dbReference>